<keyword evidence="5" id="KW-1133">Transmembrane helix</keyword>
<evidence type="ECO:0000313" key="8">
    <source>
        <dbReference type="Proteomes" id="UP000051574"/>
    </source>
</evidence>
<evidence type="ECO:0000256" key="4">
    <source>
        <dbReference type="SAM" id="MobiDB-lite"/>
    </source>
</evidence>
<dbReference type="InterPro" id="IPR015943">
    <property type="entry name" value="WD40/YVTN_repeat-like_dom_sf"/>
</dbReference>
<accession>A0A0T6B6L7</accession>
<feature type="domain" description="Small-subunit processome Utp12" evidence="6">
    <location>
        <begin position="366"/>
        <end position="468"/>
    </location>
</feature>
<organism evidence="7 8">
    <name type="scientific">Oryctes borbonicus</name>
    <dbReference type="NCBI Taxonomy" id="1629725"/>
    <lineage>
        <taxon>Eukaryota</taxon>
        <taxon>Metazoa</taxon>
        <taxon>Ecdysozoa</taxon>
        <taxon>Arthropoda</taxon>
        <taxon>Hexapoda</taxon>
        <taxon>Insecta</taxon>
        <taxon>Pterygota</taxon>
        <taxon>Neoptera</taxon>
        <taxon>Endopterygota</taxon>
        <taxon>Coleoptera</taxon>
        <taxon>Polyphaga</taxon>
        <taxon>Scarabaeiformia</taxon>
        <taxon>Scarabaeidae</taxon>
        <taxon>Dynastinae</taxon>
        <taxon>Oryctes</taxon>
    </lineage>
</organism>
<dbReference type="InterPro" id="IPR007148">
    <property type="entry name" value="SSU_processome_Utp12"/>
</dbReference>
<dbReference type="PANTHER" id="PTHR44267">
    <property type="entry name" value="WD REPEAT-CONTAINING PROTEIN 43"/>
    <property type="match status" value="1"/>
</dbReference>
<dbReference type="GO" id="GO:0000462">
    <property type="term" value="P:maturation of SSU-rRNA from tricistronic rRNA transcript (SSU-rRNA, 5.8S rRNA, LSU-rRNA)"/>
    <property type="evidence" value="ECO:0007669"/>
    <property type="project" value="TreeGrafter"/>
</dbReference>
<feature type="transmembrane region" description="Helical" evidence="5">
    <location>
        <begin position="20"/>
        <end position="39"/>
    </location>
</feature>
<dbReference type="GO" id="GO:0005730">
    <property type="term" value="C:nucleolus"/>
    <property type="evidence" value="ECO:0007669"/>
    <property type="project" value="TreeGrafter"/>
</dbReference>
<dbReference type="AlphaFoldDB" id="A0A0T6B6L7"/>
<dbReference type="EMBL" id="LJIG01009611">
    <property type="protein sequence ID" value="KRT82733.1"/>
    <property type="molecule type" value="Genomic_DNA"/>
</dbReference>
<feature type="compositionally biased region" description="Acidic residues" evidence="4">
    <location>
        <begin position="535"/>
        <end position="548"/>
    </location>
</feature>
<dbReference type="InterPro" id="IPR036322">
    <property type="entry name" value="WD40_repeat_dom_sf"/>
</dbReference>
<evidence type="ECO:0000256" key="5">
    <source>
        <dbReference type="SAM" id="Phobius"/>
    </source>
</evidence>
<evidence type="ECO:0000256" key="3">
    <source>
        <dbReference type="ARBA" id="ARBA00038335"/>
    </source>
</evidence>
<dbReference type="Pfam" id="PF04003">
    <property type="entry name" value="Utp12"/>
    <property type="match status" value="1"/>
</dbReference>
<feature type="region of interest" description="Disordered" evidence="4">
    <location>
        <begin position="475"/>
        <end position="548"/>
    </location>
</feature>
<dbReference type="Proteomes" id="UP000051574">
    <property type="component" value="Unassembled WGS sequence"/>
</dbReference>
<name>A0A0T6B6L7_9SCAR</name>
<dbReference type="SUPFAM" id="SSF50978">
    <property type="entry name" value="WD40 repeat-like"/>
    <property type="match status" value="1"/>
</dbReference>
<feature type="compositionally biased region" description="Acidic residues" evidence="4">
    <location>
        <begin position="511"/>
        <end position="526"/>
    </location>
</feature>
<evidence type="ECO:0000256" key="1">
    <source>
        <dbReference type="ARBA" id="ARBA00004123"/>
    </source>
</evidence>
<dbReference type="PANTHER" id="PTHR44267:SF1">
    <property type="entry name" value="WD REPEAT-CONTAINING PROTEIN 43"/>
    <property type="match status" value="1"/>
</dbReference>
<gene>
    <name evidence="7" type="ORF">AMK59_3512</name>
</gene>
<keyword evidence="2" id="KW-0539">Nucleus</keyword>
<dbReference type="OrthoDB" id="30195at2759"/>
<comment type="caution">
    <text evidence="7">The sequence shown here is derived from an EMBL/GenBank/DDBJ whole genome shotgun (WGS) entry which is preliminary data.</text>
</comment>
<dbReference type="Gene3D" id="2.130.10.10">
    <property type="entry name" value="YVTN repeat-like/Quinoprotein amine dehydrogenase"/>
    <property type="match status" value="1"/>
</dbReference>
<protein>
    <recommendedName>
        <fullName evidence="6">Small-subunit processome Utp12 domain-containing protein</fullName>
    </recommendedName>
</protein>
<reference evidence="7 8" key="1">
    <citation type="submission" date="2015-09" db="EMBL/GenBank/DDBJ databases">
        <title>Draft genome of the scarab beetle Oryctes borbonicus.</title>
        <authorList>
            <person name="Meyer J.M."/>
            <person name="Markov G.V."/>
            <person name="Baskaran P."/>
            <person name="Herrmann M."/>
            <person name="Sommer R.J."/>
            <person name="Roedelsperger C."/>
        </authorList>
    </citation>
    <scope>NUCLEOTIDE SEQUENCE [LARGE SCALE GENOMIC DNA]</scope>
    <source>
        <strain evidence="7">OB123</strain>
        <tissue evidence="7">Whole animal</tissue>
    </source>
</reference>
<dbReference type="InterPro" id="IPR052414">
    <property type="entry name" value="U3_snoRNA-assoc_WDR"/>
</dbReference>
<keyword evidence="8" id="KW-1185">Reference proteome</keyword>
<sequence>VQSPKKKKRRESSESSKTYIILGTTAGLLLGYSIANASVTFKINSKVNQGISSLSWNGGNTAYSSANHIILCWDLERQTLKDKWNCGNDKITAIKEIPENRIIVASKIIRLLNISSREVIRTFTGHSSDVCLLEYIQPKTNSDAYFISGSKNDRLLNCWTLSEDNSEKNAIASFLMDDVAQNISIINGSDSPTNMAALTRNGLVHIYQHILNGKCNKPLKPKTTIQIASDTGQNVVPVPIVGAQFQKDLSLLICHGSQMFLTFENITVNIHEKLQCLVRSDPKTLKAAKQSESIKFRMPLVDNNVQYLTPHTSTPSAVKRKPDGSQEIPMEQRLENLTLTKSDITSKVPKMDNVAQLLVQGLHSKDKHILRNVLIKRDESVIRSTIKRLPMPVIVPLLQELTSCVQGKTAMSYTGSLWLKNLLQIHAGLLLSNPQLSELLDPILGSIQSRLLLQTPLSRLRGRLDLLMTQINNATMQESNENDEPLLSYVDKDSSDSENENSDMVQNEAQSESENEWTEEESDGENVENHKSGASEDEDDDQDSEMST</sequence>
<keyword evidence="5" id="KW-0812">Transmembrane</keyword>
<keyword evidence="5" id="KW-0472">Membrane</keyword>
<feature type="non-terminal residue" evidence="7">
    <location>
        <position position="1"/>
    </location>
</feature>
<comment type="subcellular location">
    <subcellularLocation>
        <location evidence="1">Nucleus</location>
    </subcellularLocation>
</comment>
<evidence type="ECO:0000259" key="6">
    <source>
        <dbReference type="Pfam" id="PF04003"/>
    </source>
</evidence>
<evidence type="ECO:0000256" key="2">
    <source>
        <dbReference type="ARBA" id="ARBA00023242"/>
    </source>
</evidence>
<evidence type="ECO:0000313" key="7">
    <source>
        <dbReference type="EMBL" id="KRT82733.1"/>
    </source>
</evidence>
<comment type="similarity">
    <text evidence="3">Belongs to the UTP5 family.</text>
</comment>
<proteinExistence type="inferred from homology"/>